<dbReference type="Proteomes" id="UP000828390">
    <property type="component" value="Unassembled WGS sequence"/>
</dbReference>
<evidence type="ECO:0000313" key="1">
    <source>
        <dbReference type="EMBL" id="KAH3775797.1"/>
    </source>
</evidence>
<name>A0A9D4E8E4_DREPO</name>
<comment type="caution">
    <text evidence="1">The sequence shown here is derived from an EMBL/GenBank/DDBJ whole genome shotgun (WGS) entry which is preliminary data.</text>
</comment>
<dbReference type="EMBL" id="JAIWYP010000009">
    <property type="protein sequence ID" value="KAH3775797.1"/>
    <property type="molecule type" value="Genomic_DNA"/>
</dbReference>
<organism evidence="1 2">
    <name type="scientific">Dreissena polymorpha</name>
    <name type="common">Zebra mussel</name>
    <name type="synonym">Mytilus polymorpha</name>
    <dbReference type="NCBI Taxonomy" id="45954"/>
    <lineage>
        <taxon>Eukaryota</taxon>
        <taxon>Metazoa</taxon>
        <taxon>Spiralia</taxon>
        <taxon>Lophotrochozoa</taxon>
        <taxon>Mollusca</taxon>
        <taxon>Bivalvia</taxon>
        <taxon>Autobranchia</taxon>
        <taxon>Heteroconchia</taxon>
        <taxon>Euheterodonta</taxon>
        <taxon>Imparidentia</taxon>
        <taxon>Neoheterodontei</taxon>
        <taxon>Myida</taxon>
        <taxon>Dreissenoidea</taxon>
        <taxon>Dreissenidae</taxon>
        <taxon>Dreissena</taxon>
    </lineage>
</organism>
<reference evidence="1" key="1">
    <citation type="journal article" date="2019" name="bioRxiv">
        <title>The Genome of the Zebra Mussel, Dreissena polymorpha: A Resource for Invasive Species Research.</title>
        <authorList>
            <person name="McCartney M.A."/>
            <person name="Auch B."/>
            <person name="Kono T."/>
            <person name="Mallez S."/>
            <person name="Zhang Y."/>
            <person name="Obille A."/>
            <person name="Becker A."/>
            <person name="Abrahante J.E."/>
            <person name="Garbe J."/>
            <person name="Badalamenti J.P."/>
            <person name="Herman A."/>
            <person name="Mangelson H."/>
            <person name="Liachko I."/>
            <person name="Sullivan S."/>
            <person name="Sone E.D."/>
            <person name="Koren S."/>
            <person name="Silverstein K.A.T."/>
            <person name="Beckman K.B."/>
            <person name="Gohl D.M."/>
        </authorList>
    </citation>
    <scope>NUCLEOTIDE SEQUENCE</scope>
    <source>
        <strain evidence="1">Duluth1</strain>
        <tissue evidence="1">Whole animal</tissue>
    </source>
</reference>
<evidence type="ECO:0008006" key="3">
    <source>
        <dbReference type="Google" id="ProtNLM"/>
    </source>
</evidence>
<dbReference type="AlphaFoldDB" id="A0A9D4E8E4"/>
<sequence length="130" mass="15253">MGPERLSPINMITIFNSTVLPKAIYGNYEKAFDRVDREPIWRLLWHYQVSEKITKIIRKSLKGCLTESLNPIINRRAAQDQRIQRHTHYSPCEALEEVDSLLYLTLEIKRKRMKTSEPASVKREQQPSIS</sequence>
<accession>A0A9D4E8E4</accession>
<proteinExistence type="predicted"/>
<keyword evidence="2" id="KW-1185">Reference proteome</keyword>
<gene>
    <name evidence="1" type="ORF">DPMN_177205</name>
</gene>
<protein>
    <recommendedName>
        <fullName evidence="3">Reverse transcriptase</fullName>
    </recommendedName>
</protein>
<reference evidence="1" key="2">
    <citation type="submission" date="2020-11" db="EMBL/GenBank/DDBJ databases">
        <authorList>
            <person name="McCartney M.A."/>
            <person name="Auch B."/>
            <person name="Kono T."/>
            <person name="Mallez S."/>
            <person name="Becker A."/>
            <person name="Gohl D.M."/>
            <person name="Silverstein K.A.T."/>
            <person name="Koren S."/>
            <person name="Bechman K.B."/>
            <person name="Herman A."/>
            <person name="Abrahante J.E."/>
            <person name="Garbe J."/>
        </authorList>
    </citation>
    <scope>NUCLEOTIDE SEQUENCE</scope>
    <source>
        <strain evidence="1">Duluth1</strain>
        <tissue evidence="1">Whole animal</tissue>
    </source>
</reference>
<evidence type="ECO:0000313" key="2">
    <source>
        <dbReference type="Proteomes" id="UP000828390"/>
    </source>
</evidence>